<dbReference type="OrthoDB" id="10503911at2759"/>
<dbReference type="AlphaFoldDB" id="A0A6G0YHF4"/>
<comment type="caution">
    <text evidence="2">The sequence shown here is derived from an EMBL/GenBank/DDBJ whole genome shotgun (WGS) entry which is preliminary data.</text>
</comment>
<proteinExistence type="predicted"/>
<evidence type="ECO:0000313" key="2">
    <source>
        <dbReference type="EMBL" id="KAF0756059.1"/>
    </source>
</evidence>
<name>A0A6G0YHF4_APHCR</name>
<keyword evidence="3" id="KW-1185">Reference proteome</keyword>
<protein>
    <submittedName>
        <fullName evidence="2">Uncharacterized protein</fullName>
    </submittedName>
</protein>
<keyword evidence="1" id="KW-0812">Transmembrane</keyword>
<reference evidence="2 3" key="1">
    <citation type="submission" date="2019-08" db="EMBL/GenBank/DDBJ databases">
        <title>Whole genome of Aphis craccivora.</title>
        <authorList>
            <person name="Voronova N.V."/>
            <person name="Shulinski R.S."/>
            <person name="Bandarenka Y.V."/>
            <person name="Zhorov D.G."/>
            <person name="Warner D."/>
        </authorList>
    </citation>
    <scope>NUCLEOTIDE SEQUENCE [LARGE SCALE GENOMIC DNA]</scope>
    <source>
        <strain evidence="2">180601</strain>
        <tissue evidence="2">Whole Body</tissue>
    </source>
</reference>
<dbReference type="Proteomes" id="UP000478052">
    <property type="component" value="Unassembled WGS sequence"/>
</dbReference>
<keyword evidence="1" id="KW-1133">Transmembrane helix</keyword>
<evidence type="ECO:0000313" key="3">
    <source>
        <dbReference type="Proteomes" id="UP000478052"/>
    </source>
</evidence>
<organism evidence="2 3">
    <name type="scientific">Aphis craccivora</name>
    <name type="common">Cowpea aphid</name>
    <dbReference type="NCBI Taxonomy" id="307492"/>
    <lineage>
        <taxon>Eukaryota</taxon>
        <taxon>Metazoa</taxon>
        <taxon>Ecdysozoa</taxon>
        <taxon>Arthropoda</taxon>
        <taxon>Hexapoda</taxon>
        <taxon>Insecta</taxon>
        <taxon>Pterygota</taxon>
        <taxon>Neoptera</taxon>
        <taxon>Paraneoptera</taxon>
        <taxon>Hemiptera</taxon>
        <taxon>Sternorrhyncha</taxon>
        <taxon>Aphidomorpha</taxon>
        <taxon>Aphidoidea</taxon>
        <taxon>Aphididae</taxon>
        <taxon>Aphidini</taxon>
        <taxon>Aphis</taxon>
        <taxon>Aphis</taxon>
    </lineage>
</organism>
<feature type="transmembrane region" description="Helical" evidence="1">
    <location>
        <begin position="35"/>
        <end position="57"/>
    </location>
</feature>
<sequence length="74" mass="8589">MLYDKKKFVCHHSAFQKPSRDDNKKGLSKNADCPASTICFPMLIAHIILFGNLLTYYSKSEFRFLLSLLYIQLD</sequence>
<accession>A0A6G0YHF4</accession>
<keyword evidence="1" id="KW-0472">Membrane</keyword>
<dbReference type="EMBL" id="VUJU01003948">
    <property type="protein sequence ID" value="KAF0756059.1"/>
    <property type="molecule type" value="Genomic_DNA"/>
</dbReference>
<gene>
    <name evidence="2" type="ORF">FWK35_00018051</name>
</gene>
<evidence type="ECO:0000256" key="1">
    <source>
        <dbReference type="SAM" id="Phobius"/>
    </source>
</evidence>